<reference evidence="4" key="3">
    <citation type="submission" date="2015-06" db="UniProtKB">
        <authorList>
            <consortium name="EnsemblProtists"/>
        </authorList>
    </citation>
    <scope>IDENTIFICATION</scope>
</reference>
<keyword evidence="2" id="KW-0732">Signal</keyword>
<reference evidence="3 5" key="1">
    <citation type="journal article" date="2012" name="Nature">
        <title>Algal genomes reveal evolutionary mosaicism and the fate of nucleomorphs.</title>
        <authorList>
            <consortium name="DOE Joint Genome Institute"/>
            <person name="Curtis B.A."/>
            <person name="Tanifuji G."/>
            <person name="Burki F."/>
            <person name="Gruber A."/>
            <person name="Irimia M."/>
            <person name="Maruyama S."/>
            <person name="Arias M.C."/>
            <person name="Ball S.G."/>
            <person name="Gile G.H."/>
            <person name="Hirakawa Y."/>
            <person name="Hopkins J.F."/>
            <person name="Kuo A."/>
            <person name="Rensing S.A."/>
            <person name="Schmutz J."/>
            <person name="Symeonidi A."/>
            <person name="Elias M."/>
            <person name="Eveleigh R.J."/>
            <person name="Herman E.K."/>
            <person name="Klute M.J."/>
            <person name="Nakayama T."/>
            <person name="Obornik M."/>
            <person name="Reyes-Prieto A."/>
            <person name="Armbrust E.V."/>
            <person name="Aves S.J."/>
            <person name="Beiko R.G."/>
            <person name="Coutinho P."/>
            <person name="Dacks J.B."/>
            <person name="Durnford D.G."/>
            <person name="Fast N.M."/>
            <person name="Green B.R."/>
            <person name="Grisdale C.J."/>
            <person name="Hempel F."/>
            <person name="Henrissat B."/>
            <person name="Hoppner M.P."/>
            <person name="Ishida K."/>
            <person name="Kim E."/>
            <person name="Koreny L."/>
            <person name="Kroth P.G."/>
            <person name="Liu Y."/>
            <person name="Malik S.B."/>
            <person name="Maier U.G."/>
            <person name="McRose D."/>
            <person name="Mock T."/>
            <person name="Neilson J.A."/>
            <person name="Onodera N.T."/>
            <person name="Poole A.M."/>
            <person name="Pritham E.J."/>
            <person name="Richards T.A."/>
            <person name="Rocap G."/>
            <person name="Roy S.W."/>
            <person name="Sarai C."/>
            <person name="Schaack S."/>
            <person name="Shirato S."/>
            <person name="Slamovits C.H."/>
            <person name="Spencer D.F."/>
            <person name="Suzuki S."/>
            <person name="Worden A.Z."/>
            <person name="Zauner S."/>
            <person name="Barry K."/>
            <person name="Bell C."/>
            <person name="Bharti A.K."/>
            <person name="Crow J.A."/>
            <person name="Grimwood J."/>
            <person name="Kramer R."/>
            <person name="Lindquist E."/>
            <person name="Lucas S."/>
            <person name="Salamov A."/>
            <person name="McFadden G.I."/>
            <person name="Lane C.E."/>
            <person name="Keeling P.J."/>
            <person name="Gray M.W."/>
            <person name="Grigoriev I.V."/>
            <person name="Archibald J.M."/>
        </authorList>
    </citation>
    <scope>NUCLEOTIDE SEQUENCE</scope>
    <source>
        <strain evidence="3 5">CCMP2712</strain>
    </source>
</reference>
<feature type="chain" id="PRO_5008771275" evidence="2">
    <location>
        <begin position="27"/>
        <end position="617"/>
    </location>
</feature>
<dbReference type="EMBL" id="JH992991">
    <property type="protein sequence ID" value="EKX47112.1"/>
    <property type="molecule type" value="Genomic_DNA"/>
</dbReference>
<sequence>MLVCAHQLRWFALLAILGCALPESCSQRRGAVPRPNKEGRLGFEEIVFKKVYSRADTPKTPSKSNRTRLARTPRGRGKREEASEASGRETTLEAVKPAAAASNASSKTGSRTVKFVNVSKGSRSHGASARKAKKESKRLRSENSQMNSESNLMLSEAETDYKSEFTDVEDSQQVYDSCRDPEVDRIFPPLHNQTGGAKGISVKWDVPNSTIMQDDTMNHEGSEGVDDGSFAPSTADPSDDELVSNAPGLDEECPQEEVPSQPSGLTRMGLGILRLIRTSVLGELSPIKEAKAENVNDSHATIKVFVSRPSEDSPHALSPLMPSQQLGPENVTKNQFALPTVGGLFHNIVSYLAKNNTESRKQLVVHETARGAQEKKIVEKVELEEPSYITVKIKDECKDDKEPSELKIFPIRENKAARTKRNVKCVVDEGVPGTPFGSKIVRVVGVRPTTYRLYQDNEDRRRESERENERKQAFKMFGGISKKARFSKPKKTGISWFWGSQTQDKAAKSKYNYSNMLKGSIRSSSNAKRGAVYNSKIWERPQSAVNMSPVGSSFKQQVLEAQDTLGFNPLMSQAKELPVGSARESLKKGSSFLNESPGAESKLLGQNKIARAEMLGF</sequence>
<dbReference type="EnsemblProtists" id="EKX47112">
    <property type="protein sequence ID" value="EKX47112"/>
    <property type="gene ID" value="GUITHDRAFT_107025"/>
</dbReference>
<feature type="compositionally biased region" description="Basic residues" evidence="1">
    <location>
        <begin position="128"/>
        <end position="137"/>
    </location>
</feature>
<reference evidence="5" key="2">
    <citation type="submission" date="2012-11" db="EMBL/GenBank/DDBJ databases">
        <authorList>
            <person name="Kuo A."/>
            <person name="Curtis B.A."/>
            <person name="Tanifuji G."/>
            <person name="Burki F."/>
            <person name="Gruber A."/>
            <person name="Irimia M."/>
            <person name="Maruyama S."/>
            <person name="Arias M.C."/>
            <person name="Ball S.G."/>
            <person name="Gile G.H."/>
            <person name="Hirakawa Y."/>
            <person name="Hopkins J.F."/>
            <person name="Rensing S.A."/>
            <person name="Schmutz J."/>
            <person name="Symeonidi A."/>
            <person name="Elias M."/>
            <person name="Eveleigh R.J."/>
            <person name="Herman E.K."/>
            <person name="Klute M.J."/>
            <person name="Nakayama T."/>
            <person name="Obornik M."/>
            <person name="Reyes-Prieto A."/>
            <person name="Armbrust E.V."/>
            <person name="Aves S.J."/>
            <person name="Beiko R.G."/>
            <person name="Coutinho P."/>
            <person name="Dacks J.B."/>
            <person name="Durnford D.G."/>
            <person name="Fast N.M."/>
            <person name="Green B.R."/>
            <person name="Grisdale C."/>
            <person name="Hempe F."/>
            <person name="Henrissat B."/>
            <person name="Hoppner M.P."/>
            <person name="Ishida K.-I."/>
            <person name="Kim E."/>
            <person name="Koreny L."/>
            <person name="Kroth P.G."/>
            <person name="Liu Y."/>
            <person name="Malik S.-B."/>
            <person name="Maier U.G."/>
            <person name="McRose D."/>
            <person name="Mock T."/>
            <person name="Neilson J.A."/>
            <person name="Onodera N.T."/>
            <person name="Poole A.M."/>
            <person name="Pritham E.J."/>
            <person name="Richards T.A."/>
            <person name="Rocap G."/>
            <person name="Roy S.W."/>
            <person name="Sarai C."/>
            <person name="Schaack S."/>
            <person name="Shirato S."/>
            <person name="Slamovits C.H."/>
            <person name="Spencer D.F."/>
            <person name="Suzuki S."/>
            <person name="Worden A.Z."/>
            <person name="Zauner S."/>
            <person name="Barry K."/>
            <person name="Bell C."/>
            <person name="Bharti A.K."/>
            <person name="Crow J.A."/>
            <person name="Grimwood J."/>
            <person name="Kramer R."/>
            <person name="Lindquist E."/>
            <person name="Lucas S."/>
            <person name="Salamov A."/>
            <person name="McFadden G.I."/>
            <person name="Lane C.E."/>
            <person name="Keeling P.J."/>
            <person name="Gray M.W."/>
            <person name="Grigoriev I.V."/>
            <person name="Archibald J.M."/>
        </authorList>
    </citation>
    <scope>NUCLEOTIDE SEQUENCE</scope>
    <source>
        <strain evidence="5">CCMP2712</strain>
    </source>
</reference>
<feature type="compositionally biased region" description="Basic residues" evidence="1">
    <location>
        <begin position="65"/>
        <end position="77"/>
    </location>
</feature>
<feature type="region of interest" description="Disordered" evidence="1">
    <location>
        <begin position="54"/>
        <end position="152"/>
    </location>
</feature>
<feature type="compositionally biased region" description="Polar residues" evidence="1">
    <location>
        <begin position="143"/>
        <end position="152"/>
    </location>
</feature>
<evidence type="ECO:0000256" key="2">
    <source>
        <dbReference type="SAM" id="SignalP"/>
    </source>
</evidence>
<gene>
    <name evidence="3" type="ORF">GUITHDRAFT_107025</name>
</gene>
<accession>L1JFK7</accession>
<evidence type="ECO:0000313" key="3">
    <source>
        <dbReference type="EMBL" id="EKX47112.1"/>
    </source>
</evidence>
<dbReference type="KEGG" id="gtt:GUITHDRAFT_107025"/>
<feature type="region of interest" description="Disordered" evidence="1">
    <location>
        <begin position="212"/>
        <end position="265"/>
    </location>
</feature>
<proteinExistence type="predicted"/>
<dbReference type="Proteomes" id="UP000011087">
    <property type="component" value="Unassembled WGS sequence"/>
</dbReference>
<dbReference type="PaxDb" id="55529-EKX47112"/>
<feature type="signal peptide" evidence="2">
    <location>
        <begin position="1"/>
        <end position="26"/>
    </location>
</feature>
<organism evidence="3">
    <name type="scientific">Guillardia theta (strain CCMP2712)</name>
    <name type="common">Cryptophyte</name>
    <dbReference type="NCBI Taxonomy" id="905079"/>
    <lineage>
        <taxon>Eukaryota</taxon>
        <taxon>Cryptophyceae</taxon>
        <taxon>Pyrenomonadales</taxon>
        <taxon>Geminigeraceae</taxon>
        <taxon>Guillardia</taxon>
    </lineage>
</organism>
<name>L1JFK7_GUITC</name>
<protein>
    <submittedName>
        <fullName evidence="3 4">Uncharacterized protein</fullName>
    </submittedName>
</protein>
<dbReference type="AlphaFoldDB" id="L1JFK7"/>
<feature type="compositionally biased region" description="Basic and acidic residues" evidence="1">
    <location>
        <begin position="78"/>
        <end position="91"/>
    </location>
</feature>
<evidence type="ECO:0000313" key="5">
    <source>
        <dbReference type="Proteomes" id="UP000011087"/>
    </source>
</evidence>
<keyword evidence="5" id="KW-1185">Reference proteome</keyword>
<dbReference type="RefSeq" id="XP_005834092.1">
    <property type="nucleotide sequence ID" value="XM_005834035.1"/>
</dbReference>
<dbReference type="HOGENOM" id="CLU_443102_0_0_1"/>
<evidence type="ECO:0000313" key="4">
    <source>
        <dbReference type="EnsemblProtists" id="EKX47112"/>
    </source>
</evidence>
<dbReference type="GeneID" id="17303696"/>
<evidence type="ECO:0000256" key="1">
    <source>
        <dbReference type="SAM" id="MobiDB-lite"/>
    </source>
</evidence>